<dbReference type="InterPro" id="IPR000833">
    <property type="entry name" value="A-amylase_inhib"/>
</dbReference>
<feature type="chain" id="PRO_5046048308" description="Alpha-amylase inhibitor" evidence="4">
    <location>
        <begin position="27"/>
        <end position="114"/>
    </location>
</feature>
<proteinExistence type="predicted"/>
<dbReference type="Gene3D" id="2.60.40.20">
    <property type="entry name" value="Alpha-amylase inhibitor"/>
    <property type="match status" value="1"/>
</dbReference>
<dbReference type="Pfam" id="PF01356">
    <property type="entry name" value="A_amylase_inhib"/>
    <property type="match status" value="1"/>
</dbReference>
<dbReference type="InterPro" id="IPR036379">
    <property type="entry name" value="A-amylase_inhib_sf"/>
</dbReference>
<evidence type="ECO:0000256" key="4">
    <source>
        <dbReference type="SAM" id="SignalP"/>
    </source>
</evidence>
<dbReference type="PIRSF" id="PIRSF001658">
    <property type="entry name" value="Amylase_inhib"/>
    <property type="match status" value="1"/>
</dbReference>
<sequence length="114" mass="11586">MKRLACSTFVAVVMAALAVVVPGASAHAGSQEAAGSRLAAPGCVRFSPGWRYTFVTNDCSVTHTVTVVYRDGTDVPCRVAPPGAMITFPGYGTLGNEVLGVILCDTGEGTPGGP</sequence>
<name>A0ABW6Q4K3_9ACTN</name>
<organism evidence="5 6">
    <name type="scientific">Streptomyces marokkonensis</name>
    <dbReference type="NCBI Taxonomy" id="324855"/>
    <lineage>
        <taxon>Bacteria</taxon>
        <taxon>Bacillati</taxon>
        <taxon>Actinomycetota</taxon>
        <taxon>Actinomycetes</taxon>
        <taxon>Kitasatosporales</taxon>
        <taxon>Streptomycetaceae</taxon>
        <taxon>Streptomyces</taxon>
    </lineage>
</organism>
<evidence type="ECO:0000256" key="1">
    <source>
        <dbReference type="ARBA" id="ARBA00022579"/>
    </source>
</evidence>
<evidence type="ECO:0000256" key="3">
    <source>
        <dbReference type="PIRNR" id="PIRNR001658"/>
    </source>
</evidence>
<accession>A0ABW6Q4K3</accession>
<comment type="caution">
    <text evidence="5">The sequence shown here is derived from an EMBL/GenBank/DDBJ whole genome shotgun (WGS) entry which is preliminary data.</text>
</comment>
<dbReference type="SMART" id="SM00783">
    <property type="entry name" value="A_amylase_inhib"/>
    <property type="match status" value="1"/>
</dbReference>
<dbReference type="EMBL" id="JBHVZQ010000008">
    <property type="protein sequence ID" value="MFF1274118.1"/>
    <property type="molecule type" value="Genomic_DNA"/>
</dbReference>
<dbReference type="SUPFAM" id="SSF49498">
    <property type="entry name" value="alpha-Amylase inhibitor tendamistat"/>
    <property type="match status" value="1"/>
</dbReference>
<reference evidence="5 6" key="1">
    <citation type="submission" date="2024-09" db="EMBL/GenBank/DDBJ databases">
        <title>The Natural Products Discovery Center: Release of the First 8490 Sequenced Strains for Exploring Actinobacteria Biosynthetic Diversity.</title>
        <authorList>
            <person name="Kalkreuter E."/>
            <person name="Kautsar S.A."/>
            <person name="Yang D."/>
            <person name="Bader C.D."/>
            <person name="Teijaro C.N."/>
            <person name="Fluegel L."/>
            <person name="Davis C.M."/>
            <person name="Simpson J.R."/>
            <person name="Lauterbach L."/>
            <person name="Steele A.D."/>
            <person name="Gui C."/>
            <person name="Meng S."/>
            <person name="Li G."/>
            <person name="Viehrig K."/>
            <person name="Ye F."/>
            <person name="Su P."/>
            <person name="Kiefer A.F."/>
            <person name="Nichols A."/>
            <person name="Cepeda A.J."/>
            <person name="Yan W."/>
            <person name="Fan B."/>
            <person name="Jiang Y."/>
            <person name="Adhikari A."/>
            <person name="Zheng C.-J."/>
            <person name="Schuster L."/>
            <person name="Cowan T.M."/>
            <person name="Smanski M.J."/>
            <person name="Chevrette M.G."/>
            <person name="De Carvalho L.P.S."/>
            <person name="Shen B."/>
        </authorList>
    </citation>
    <scope>NUCLEOTIDE SEQUENCE [LARGE SCALE GENOMIC DNA]</scope>
    <source>
        <strain evidence="5 6">NPDC058328</strain>
    </source>
</reference>
<gene>
    <name evidence="5" type="ORF">ACFVZC_12015</name>
</gene>
<dbReference type="Proteomes" id="UP001601627">
    <property type="component" value="Unassembled WGS sequence"/>
</dbReference>
<keyword evidence="4" id="KW-0732">Signal</keyword>
<feature type="signal peptide" evidence="4">
    <location>
        <begin position="1"/>
        <end position="26"/>
    </location>
</feature>
<evidence type="ECO:0000313" key="5">
    <source>
        <dbReference type="EMBL" id="MFF1274118.1"/>
    </source>
</evidence>
<evidence type="ECO:0000313" key="6">
    <source>
        <dbReference type="Proteomes" id="UP001601627"/>
    </source>
</evidence>
<dbReference type="RefSeq" id="WP_388234527.1">
    <property type="nucleotide sequence ID" value="NZ_JBHVZQ010000008.1"/>
</dbReference>
<comment type="function">
    <text evidence="3">Inhibits mammalian alpha-amylases specifically but has no action on plant and microbial alpha-amylases.</text>
</comment>
<evidence type="ECO:0000256" key="2">
    <source>
        <dbReference type="ARBA" id="ARBA00023157"/>
    </source>
</evidence>
<keyword evidence="1 3" id="KW-0022">Alpha-amylase inhibitor</keyword>
<keyword evidence="6" id="KW-1185">Reference proteome</keyword>
<protein>
    <recommendedName>
        <fullName evidence="3">Alpha-amylase inhibitor</fullName>
    </recommendedName>
</protein>
<keyword evidence="2" id="KW-1015">Disulfide bond</keyword>